<feature type="non-terminal residue" evidence="1">
    <location>
        <position position="1"/>
    </location>
</feature>
<dbReference type="AlphaFoldDB" id="A0A5E4MQW0"/>
<gene>
    <name evidence="1" type="ORF">CINCED_3A024753</name>
</gene>
<protein>
    <submittedName>
        <fullName evidence="1">Uncharacterized protein</fullName>
    </submittedName>
</protein>
<accession>A0A5E4MQW0</accession>
<reference evidence="1 2" key="1">
    <citation type="submission" date="2019-08" db="EMBL/GenBank/DDBJ databases">
        <authorList>
            <person name="Alioto T."/>
            <person name="Alioto T."/>
            <person name="Gomez Garrido J."/>
        </authorList>
    </citation>
    <scope>NUCLEOTIDE SEQUENCE [LARGE SCALE GENOMIC DNA]</scope>
</reference>
<keyword evidence="2" id="KW-1185">Reference proteome</keyword>
<evidence type="ECO:0000313" key="2">
    <source>
        <dbReference type="Proteomes" id="UP000325440"/>
    </source>
</evidence>
<dbReference type="EMBL" id="CABPRJ010001002">
    <property type="protein sequence ID" value="VVC34608.1"/>
    <property type="molecule type" value="Genomic_DNA"/>
</dbReference>
<sequence length="59" mass="6816">GVYVLKGLDITSFIPKLNIPKKFFYGTYKSRFEIFESNGKQASCLLVVFDVKRPWEPAE</sequence>
<organism evidence="1 2">
    <name type="scientific">Cinara cedri</name>
    <dbReference type="NCBI Taxonomy" id="506608"/>
    <lineage>
        <taxon>Eukaryota</taxon>
        <taxon>Metazoa</taxon>
        <taxon>Ecdysozoa</taxon>
        <taxon>Arthropoda</taxon>
        <taxon>Hexapoda</taxon>
        <taxon>Insecta</taxon>
        <taxon>Pterygota</taxon>
        <taxon>Neoptera</taxon>
        <taxon>Paraneoptera</taxon>
        <taxon>Hemiptera</taxon>
        <taxon>Sternorrhyncha</taxon>
        <taxon>Aphidomorpha</taxon>
        <taxon>Aphidoidea</taxon>
        <taxon>Aphididae</taxon>
        <taxon>Lachninae</taxon>
        <taxon>Cinara</taxon>
    </lineage>
</organism>
<dbReference type="Proteomes" id="UP000325440">
    <property type="component" value="Unassembled WGS sequence"/>
</dbReference>
<name>A0A5E4MQW0_9HEMI</name>
<evidence type="ECO:0000313" key="1">
    <source>
        <dbReference type="EMBL" id="VVC34608.1"/>
    </source>
</evidence>
<proteinExistence type="predicted"/>